<evidence type="ECO:0000313" key="3">
    <source>
        <dbReference type="EMBL" id="CAF3318315.1"/>
    </source>
</evidence>
<name>A0A817VKV7_9BILA</name>
<dbReference type="Proteomes" id="UP000663865">
    <property type="component" value="Unassembled WGS sequence"/>
</dbReference>
<evidence type="ECO:0000313" key="11">
    <source>
        <dbReference type="Proteomes" id="UP000663865"/>
    </source>
</evidence>
<proteinExistence type="predicted"/>
<dbReference type="EMBL" id="CAJOBP010001170">
    <property type="protein sequence ID" value="CAF4260613.1"/>
    <property type="molecule type" value="Genomic_DNA"/>
</dbReference>
<comment type="caution">
    <text evidence="4">The sequence shown here is derived from an EMBL/GenBank/DDBJ whole genome shotgun (WGS) entry which is preliminary data.</text>
</comment>
<evidence type="ECO:0000313" key="8">
    <source>
        <dbReference type="EMBL" id="CAF4260613.1"/>
    </source>
</evidence>
<dbReference type="AlphaFoldDB" id="A0A817VKV7"/>
<evidence type="ECO:0000256" key="2">
    <source>
        <dbReference type="SAM" id="SignalP"/>
    </source>
</evidence>
<dbReference type="Proteomes" id="UP000663848">
    <property type="component" value="Unassembled WGS sequence"/>
</dbReference>
<feature type="chain" id="PRO_5035691247" evidence="2">
    <location>
        <begin position="22"/>
        <end position="237"/>
    </location>
</feature>
<evidence type="ECO:0000313" key="5">
    <source>
        <dbReference type="EMBL" id="CAF3352394.1"/>
    </source>
</evidence>
<dbReference type="Proteomes" id="UP000663873">
    <property type="component" value="Unassembled WGS sequence"/>
</dbReference>
<sequence length="237" mass="26244">MFNRLTSLLIIACSIIHFTQSTFIFNITNPNKLLCYSCKGNDCEKITNSNDHMILCNRRTQLCWAGFLNQKPYRTCANRYCTPSSISLDSDVSNELCCRSNLCNSIPLSWSADDESVKNSTSPTKSLIDGSAAAANQSTTSKTTLAAAIIAKTSPTPAVYVVNEIVNEESRILANGDATYEQDDGTSVHKFNPKESDPLSYNVNWERVPYNTDFSNRVVSMSKLAILIMPILLVLLF</sequence>
<accession>A0A817VKV7</accession>
<dbReference type="EMBL" id="CAJNYV010000112">
    <property type="protein sequence ID" value="CAF3343871.1"/>
    <property type="molecule type" value="Genomic_DNA"/>
</dbReference>
<dbReference type="Proteomes" id="UP000663851">
    <property type="component" value="Unassembled WGS sequence"/>
</dbReference>
<reference evidence="4" key="1">
    <citation type="submission" date="2021-02" db="EMBL/GenBank/DDBJ databases">
        <authorList>
            <person name="Nowell W R."/>
        </authorList>
    </citation>
    <scope>NUCLEOTIDE SEQUENCE</scope>
</reference>
<evidence type="ECO:0000313" key="4">
    <source>
        <dbReference type="EMBL" id="CAF3343871.1"/>
    </source>
</evidence>
<dbReference type="Proteomes" id="UP000663833">
    <property type="component" value="Unassembled WGS sequence"/>
</dbReference>
<gene>
    <name evidence="3" type="ORF">GRG538_LOCUS2181</name>
    <name evidence="7" type="ORF">HFQ381_LOCUS962</name>
    <name evidence="4" type="ORF">KIK155_LOCUS2973</name>
    <name evidence="5" type="ORF">LUA448_LOCUS13183</name>
    <name evidence="10" type="ORF">QYT958_LOCUS10145</name>
    <name evidence="6" type="ORF">TIS948_LOCUS24486</name>
    <name evidence="9" type="ORF">TOA249_LOCUS2184</name>
    <name evidence="8" type="ORF">UJA718_LOCUS10135</name>
</gene>
<evidence type="ECO:0000313" key="6">
    <source>
        <dbReference type="EMBL" id="CAF3364621.1"/>
    </source>
</evidence>
<dbReference type="Proteomes" id="UP000663838">
    <property type="component" value="Unassembled WGS sequence"/>
</dbReference>
<feature type="transmembrane region" description="Helical" evidence="1">
    <location>
        <begin position="218"/>
        <end position="236"/>
    </location>
</feature>
<dbReference type="EMBL" id="CAJNYT010000052">
    <property type="protein sequence ID" value="CAF3318315.1"/>
    <property type="molecule type" value="Genomic_DNA"/>
</dbReference>
<keyword evidence="1" id="KW-0472">Membrane</keyword>
<dbReference type="EMBL" id="CAJNYD010001589">
    <property type="protein sequence ID" value="CAF3352394.1"/>
    <property type="molecule type" value="Genomic_DNA"/>
</dbReference>
<protein>
    <submittedName>
        <fullName evidence="4">Uncharacterized protein</fullName>
    </submittedName>
</protein>
<dbReference type="EMBL" id="CAJOBR010001111">
    <property type="protein sequence ID" value="CAF4579036.1"/>
    <property type="molecule type" value="Genomic_DNA"/>
</dbReference>
<keyword evidence="2" id="KW-0732">Signal</keyword>
<feature type="signal peptide" evidence="2">
    <location>
        <begin position="1"/>
        <end position="21"/>
    </location>
</feature>
<evidence type="ECO:0000256" key="1">
    <source>
        <dbReference type="SAM" id="Phobius"/>
    </source>
</evidence>
<dbReference type="OrthoDB" id="10040677at2759"/>
<dbReference type="EMBL" id="CAJOBO010000023">
    <property type="protein sequence ID" value="CAF4101013.1"/>
    <property type="molecule type" value="Genomic_DNA"/>
</dbReference>
<keyword evidence="1" id="KW-1133">Transmembrane helix</keyword>
<dbReference type="Proteomes" id="UP000663872">
    <property type="component" value="Unassembled WGS sequence"/>
</dbReference>
<keyword evidence="12" id="KW-1185">Reference proteome</keyword>
<evidence type="ECO:0000313" key="9">
    <source>
        <dbReference type="EMBL" id="CAF4485510.1"/>
    </source>
</evidence>
<dbReference type="Proteomes" id="UP000663825">
    <property type="component" value="Unassembled WGS sequence"/>
</dbReference>
<organism evidence="4 11">
    <name type="scientific">Rotaria socialis</name>
    <dbReference type="NCBI Taxonomy" id="392032"/>
    <lineage>
        <taxon>Eukaryota</taxon>
        <taxon>Metazoa</taxon>
        <taxon>Spiralia</taxon>
        <taxon>Gnathifera</taxon>
        <taxon>Rotifera</taxon>
        <taxon>Eurotatoria</taxon>
        <taxon>Bdelloidea</taxon>
        <taxon>Philodinida</taxon>
        <taxon>Philodinidae</taxon>
        <taxon>Rotaria</taxon>
    </lineage>
</organism>
<dbReference type="EMBL" id="CAJNXB010004231">
    <property type="protein sequence ID" value="CAF3364621.1"/>
    <property type="molecule type" value="Genomic_DNA"/>
</dbReference>
<evidence type="ECO:0000313" key="10">
    <source>
        <dbReference type="EMBL" id="CAF4579036.1"/>
    </source>
</evidence>
<keyword evidence="1" id="KW-0812">Transmembrane</keyword>
<evidence type="ECO:0000313" key="7">
    <source>
        <dbReference type="EMBL" id="CAF4101013.1"/>
    </source>
</evidence>
<dbReference type="EMBL" id="CAJOBS010000068">
    <property type="protein sequence ID" value="CAF4485510.1"/>
    <property type="molecule type" value="Genomic_DNA"/>
</dbReference>
<evidence type="ECO:0000313" key="12">
    <source>
        <dbReference type="Proteomes" id="UP000663873"/>
    </source>
</evidence>